<dbReference type="AlphaFoldDB" id="A0A8R1W4F2"/>
<proteinExistence type="predicted"/>
<dbReference type="RefSeq" id="XP_003242289.1">
    <property type="nucleotide sequence ID" value="XM_003242241.4"/>
</dbReference>
<organism evidence="1 2">
    <name type="scientific">Acyrthosiphon pisum</name>
    <name type="common">Pea aphid</name>
    <dbReference type="NCBI Taxonomy" id="7029"/>
    <lineage>
        <taxon>Eukaryota</taxon>
        <taxon>Metazoa</taxon>
        <taxon>Ecdysozoa</taxon>
        <taxon>Arthropoda</taxon>
        <taxon>Hexapoda</taxon>
        <taxon>Insecta</taxon>
        <taxon>Pterygota</taxon>
        <taxon>Neoptera</taxon>
        <taxon>Paraneoptera</taxon>
        <taxon>Hemiptera</taxon>
        <taxon>Sternorrhyncha</taxon>
        <taxon>Aphidomorpha</taxon>
        <taxon>Aphidoidea</taxon>
        <taxon>Aphididae</taxon>
        <taxon>Macrosiphini</taxon>
        <taxon>Acyrthosiphon</taxon>
    </lineage>
</organism>
<evidence type="ECO:0000313" key="1">
    <source>
        <dbReference type="EnsemblMetazoa" id="XP_003242289.1"/>
    </source>
</evidence>
<accession>A0A8R1W4F2</accession>
<reference evidence="2" key="1">
    <citation type="submission" date="2010-06" db="EMBL/GenBank/DDBJ databases">
        <authorList>
            <person name="Jiang H."/>
            <person name="Abraham K."/>
            <person name="Ali S."/>
            <person name="Alsbrooks S.L."/>
            <person name="Anim B.N."/>
            <person name="Anosike U.S."/>
            <person name="Attaway T."/>
            <person name="Bandaranaike D.P."/>
            <person name="Battles P.K."/>
            <person name="Bell S.N."/>
            <person name="Bell A.V."/>
            <person name="Beltran B."/>
            <person name="Bickham C."/>
            <person name="Bustamante Y."/>
            <person name="Caleb T."/>
            <person name="Canada A."/>
            <person name="Cardenas V."/>
            <person name="Carter K."/>
            <person name="Chacko J."/>
            <person name="Chandrabose M.N."/>
            <person name="Chavez D."/>
            <person name="Chavez A."/>
            <person name="Chen L."/>
            <person name="Chu H.-S."/>
            <person name="Claassen K.J."/>
            <person name="Cockrell R."/>
            <person name="Collins M."/>
            <person name="Cooper J.A."/>
            <person name="Cree A."/>
            <person name="Curry S.M."/>
            <person name="Da Y."/>
            <person name="Dao M.D."/>
            <person name="Das B."/>
            <person name="Davila M.-L."/>
            <person name="Davy-Carroll L."/>
            <person name="Denson S."/>
            <person name="Dinh H."/>
            <person name="Ebong V.E."/>
            <person name="Edwards J.R."/>
            <person name="Egan A."/>
            <person name="El-Daye J."/>
            <person name="Escobedo L."/>
            <person name="Fernandez S."/>
            <person name="Fernando P.R."/>
            <person name="Flagg N."/>
            <person name="Forbes L.D."/>
            <person name="Fowler R.G."/>
            <person name="Fu Q."/>
            <person name="Gabisi R.A."/>
            <person name="Ganer J."/>
            <person name="Garbino Pronczuk A."/>
            <person name="Garcia R.M."/>
            <person name="Garner T."/>
            <person name="Garrett T.E."/>
            <person name="Gonzalez D.A."/>
            <person name="Hamid H."/>
            <person name="Hawkins E.S."/>
            <person name="Hirani K."/>
            <person name="Hogues M.E."/>
            <person name="Hollins B."/>
            <person name="Hsiao C.-H."/>
            <person name="Jabil R."/>
            <person name="James M.L."/>
            <person name="Jhangiani S.N."/>
            <person name="Johnson B."/>
            <person name="Johnson Q."/>
            <person name="Joshi V."/>
            <person name="Kalu J.B."/>
            <person name="Kam C."/>
            <person name="Kashfia A."/>
            <person name="Keebler J."/>
            <person name="Kisamo H."/>
            <person name="Kovar C.L."/>
            <person name="Lago L.A."/>
            <person name="Lai C.-Y."/>
            <person name="Laidlaw J."/>
            <person name="Lara F."/>
            <person name="Le T.-K."/>
            <person name="Lee S.L."/>
            <person name="Legall F.H."/>
            <person name="Lemon S.J."/>
            <person name="Lewis L.R."/>
            <person name="Li B."/>
            <person name="Liu Y."/>
            <person name="Liu Y.-S."/>
            <person name="Lopez J."/>
            <person name="Lozado R.J."/>
            <person name="Lu J."/>
            <person name="Madu R.C."/>
            <person name="Maheshwari M."/>
            <person name="Maheshwari R."/>
            <person name="Malloy K."/>
            <person name="Martinez E."/>
            <person name="Mathew T."/>
            <person name="Mercado I.C."/>
            <person name="Mercado C."/>
            <person name="Meyer B."/>
            <person name="Montgomery K."/>
            <person name="Morgan M.B."/>
            <person name="Munidasa M."/>
            <person name="Nazareth L.V."/>
            <person name="Nelson J."/>
            <person name="Ng B.M."/>
            <person name="Nguyen N.B."/>
            <person name="Nguyen P.Q."/>
            <person name="Nguyen T."/>
            <person name="Obregon M."/>
            <person name="Okwuonu G.O."/>
            <person name="Onwere C.G."/>
            <person name="Orozco G."/>
            <person name="Parra A."/>
            <person name="Patel S."/>
            <person name="Patil S."/>
            <person name="Perez A."/>
            <person name="Perez Y."/>
            <person name="Pham C."/>
            <person name="Primus E.L."/>
            <person name="Pu L.-L."/>
            <person name="Puazo M."/>
            <person name="Qin X."/>
            <person name="Quiroz J.B."/>
            <person name="Reese J."/>
            <person name="Richards S."/>
            <person name="Rives C.M."/>
            <person name="Robberts R."/>
            <person name="Ruiz S.J."/>
            <person name="Ruiz M.J."/>
            <person name="Santibanez J."/>
            <person name="Schneider B.W."/>
            <person name="Sisson I."/>
            <person name="Smith M."/>
            <person name="Sodergren E."/>
            <person name="Song X.-Z."/>
            <person name="Song B.B."/>
            <person name="Summersgill H."/>
            <person name="Thelus R."/>
            <person name="Thornton R.D."/>
            <person name="Trejos Z.Y."/>
            <person name="Usmani K."/>
            <person name="Vattathil S."/>
            <person name="Villasana D."/>
            <person name="Walker D.L."/>
            <person name="Wang S."/>
            <person name="Wang K."/>
            <person name="White C.S."/>
            <person name="Williams A.C."/>
            <person name="Williamson J."/>
            <person name="Wilson K."/>
            <person name="Woghiren I.O."/>
            <person name="Woodworth J.R."/>
            <person name="Worley K.C."/>
            <person name="Wright R.A."/>
            <person name="Wu W."/>
            <person name="Young L."/>
            <person name="Zhang L."/>
            <person name="Zhang J."/>
            <person name="Zhu Y."/>
            <person name="Muzny D.M."/>
            <person name="Weinstock G."/>
            <person name="Gibbs R.A."/>
        </authorList>
    </citation>
    <scope>NUCLEOTIDE SEQUENCE [LARGE SCALE GENOMIC DNA]</scope>
    <source>
        <strain evidence="2">LSR1</strain>
    </source>
</reference>
<evidence type="ECO:0000313" key="2">
    <source>
        <dbReference type="Proteomes" id="UP000007819"/>
    </source>
</evidence>
<dbReference type="Proteomes" id="UP000007819">
    <property type="component" value="Chromosome X"/>
</dbReference>
<dbReference type="OrthoDB" id="6606119at2759"/>
<reference evidence="1" key="2">
    <citation type="submission" date="2022-06" db="UniProtKB">
        <authorList>
            <consortium name="EnsemblMetazoa"/>
        </authorList>
    </citation>
    <scope>IDENTIFICATION</scope>
</reference>
<sequence>MAKFNLCRRLFTIQLICMTISILLVDVEGGFFSGVVQKCKTMTRSIASIPSKLADGGQFATQKVVGALGNAVRPVRPLKRVVDATGGAISNVMGSASRLLGKTVEPPNKIIFLYSRPLKHLGTSRLYQEAIRTVIAHALTNVVLHKDEMDEAADTPANLGTMPVLKSVVEQLERAGASDDDIADIVSVLGRNGKQDLPVQIKSKVLGILKDTNGNFKSDGPMNELRWIAEHPHGFYQMDDKERTDYKLKTQKKYTSCTVLHPPSFDITNT</sequence>
<name>A0A8R1W4F2_ACYPI</name>
<protein>
    <submittedName>
        <fullName evidence="1">Uncharacterized protein</fullName>
    </submittedName>
</protein>
<dbReference type="GeneID" id="100574813"/>
<dbReference type="KEGG" id="api:100574813"/>
<keyword evidence="2" id="KW-1185">Reference proteome</keyword>
<dbReference type="EnsemblMetazoa" id="XM_003242241.4">
    <property type="protein sequence ID" value="XP_003242289.1"/>
    <property type="gene ID" value="LOC100574813"/>
</dbReference>